<dbReference type="SMART" id="SM00409">
    <property type="entry name" value="IG"/>
    <property type="match status" value="1"/>
</dbReference>
<evidence type="ECO:0000259" key="4">
    <source>
        <dbReference type="PROSITE" id="PS50835"/>
    </source>
</evidence>
<dbReference type="AlphaFoldDB" id="A0AA97LBM3"/>
<evidence type="ECO:0000256" key="1">
    <source>
        <dbReference type="ARBA" id="ARBA00022729"/>
    </source>
</evidence>
<keyword evidence="2" id="KW-1015">Disulfide bond</keyword>
<dbReference type="RefSeq" id="XP_054850085.1">
    <property type="nucleotide sequence ID" value="XM_054994110.1"/>
</dbReference>
<organism evidence="5 6">
    <name type="scientific">Eublepharis macularius</name>
    <name type="common">Leopard gecko</name>
    <name type="synonym">Cyrtodactylus macularius</name>
    <dbReference type="NCBI Taxonomy" id="481883"/>
    <lineage>
        <taxon>Eukaryota</taxon>
        <taxon>Metazoa</taxon>
        <taxon>Chordata</taxon>
        <taxon>Craniata</taxon>
        <taxon>Vertebrata</taxon>
        <taxon>Euteleostomi</taxon>
        <taxon>Lepidosauria</taxon>
        <taxon>Squamata</taxon>
        <taxon>Bifurcata</taxon>
        <taxon>Gekkota</taxon>
        <taxon>Eublepharidae</taxon>
        <taxon>Eublepharinae</taxon>
        <taxon>Eublepharis</taxon>
    </lineage>
</organism>
<evidence type="ECO:0000313" key="5">
    <source>
        <dbReference type="Proteomes" id="UP001190640"/>
    </source>
</evidence>
<sequence length="207" mass="22911">MGGMEATSSRDLSSNSSFCFPGCFVAQEEKVPRDPDLPRPNISLSPSTVAALGSSITIRCWAEGLNNTFHLHKGGEVRASQSAEPDGGTALFRISNMSLDHAGRYRCSYRPLMVFKSSKTSRNVELLMLDANADRPTISLRPSERVDLAANITIRCLFNGRGLKTFYLEKVGSQMPLELETHETMAMFFIMNTCNVLVYRGLDLNHL</sequence>
<name>A0AA97LBM3_EUBMA</name>
<evidence type="ECO:0000313" key="6">
    <source>
        <dbReference type="RefSeq" id="XP_054850085.1"/>
    </source>
</evidence>
<dbReference type="GeneID" id="129339529"/>
<gene>
    <name evidence="6" type="primary">LOC129339529</name>
</gene>
<evidence type="ECO:0000256" key="2">
    <source>
        <dbReference type="ARBA" id="ARBA00023157"/>
    </source>
</evidence>
<evidence type="ECO:0000256" key="3">
    <source>
        <dbReference type="ARBA" id="ARBA00023319"/>
    </source>
</evidence>
<dbReference type="InterPro" id="IPR013783">
    <property type="entry name" value="Ig-like_fold"/>
</dbReference>
<accession>A0AA97LBM3</accession>
<dbReference type="PANTHER" id="PTHR11738">
    <property type="entry name" value="MHC CLASS I NK CELL RECEPTOR"/>
    <property type="match status" value="1"/>
</dbReference>
<keyword evidence="5" id="KW-1185">Reference proteome</keyword>
<keyword evidence="3" id="KW-0393">Immunoglobulin domain</keyword>
<dbReference type="Proteomes" id="UP001190640">
    <property type="component" value="Chromosome 12"/>
</dbReference>
<dbReference type="Pfam" id="PF13927">
    <property type="entry name" value="Ig_3"/>
    <property type="match status" value="1"/>
</dbReference>
<dbReference type="InterPro" id="IPR007110">
    <property type="entry name" value="Ig-like_dom"/>
</dbReference>
<dbReference type="Gene3D" id="2.60.40.10">
    <property type="entry name" value="Immunoglobulins"/>
    <property type="match status" value="1"/>
</dbReference>
<dbReference type="InterPro" id="IPR003599">
    <property type="entry name" value="Ig_sub"/>
</dbReference>
<dbReference type="SUPFAM" id="SSF48726">
    <property type="entry name" value="Immunoglobulin"/>
    <property type="match status" value="1"/>
</dbReference>
<dbReference type="InterPro" id="IPR036179">
    <property type="entry name" value="Ig-like_dom_sf"/>
</dbReference>
<feature type="domain" description="Ig-like" evidence="4">
    <location>
        <begin position="40"/>
        <end position="125"/>
    </location>
</feature>
<keyword evidence="1" id="KW-0732">Signal</keyword>
<dbReference type="GO" id="GO:0002764">
    <property type="term" value="P:immune response-regulating signaling pathway"/>
    <property type="evidence" value="ECO:0007669"/>
    <property type="project" value="TreeGrafter"/>
</dbReference>
<dbReference type="InterPro" id="IPR050412">
    <property type="entry name" value="Ig-like_Receptors_ImmuneReg"/>
</dbReference>
<reference evidence="6" key="1">
    <citation type="submission" date="2025-08" db="UniProtKB">
        <authorList>
            <consortium name="RefSeq"/>
        </authorList>
    </citation>
    <scope>IDENTIFICATION</scope>
    <source>
        <tissue evidence="6">Blood</tissue>
    </source>
</reference>
<dbReference type="PROSITE" id="PS50835">
    <property type="entry name" value="IG_LIKE"/>
    <property type="match status" value="1"/>
</dbReference>
<protein>
    <submittedName>
        <fullName evidence="6">Leukocyte immunoglobulin-like receptor subfamily A member 2</fullName>
    </submittedName>
</protein>
<dbReference type="PANTHER" id="PTHR11738:SF186">
    <property type="entry name" value="OSTEOCLAST-ASSOCIATED IMMUNOGLOBULIN-LIKE RECEPTOR"/>
    <property type="match status" value="1"/>
</dbReference>
<proteinExistence type="predicted"/>
<dbReference type="KEGG" id="emc:129339529"/>
<dbReference type="FunFam" id="2.60.40.10:FF:000049">
    <property type="entry name" value="Leukocyte immunoglobulin-like receptor subfamily B member 1"/>
    <property type="match status" value="1"/>
</dbReference>